<dbReference type="PANTHER" id="PTHR43798">
    <property type="entry name" value="MONOACYLGLYCEROL LIPASE"/>
    <property type="match status" value="1"/>
</dbReference>
<reference evidence="2 3" key="1">
    <citation type="submission" date="2016-11" db="EMBL/GenBank/DDBJ databases">
        <title>Paenibacillus species isolates.</title>
        <authorList>
            <person name="Beno S.M."/>
        </authorList>
    </citation>
    <scope>NUCLEOTIDE SEQUENCE [LARGE SCALE GENOMIC DNA]</scope>
    <source>
        <strain evidence="2 3">FSL H7-0433</strain>
    </source>
</reference>
<dbReference type="GO" id="GO:0016787">
    <property type="term" value="F:hydrolase activity"/>
    <property type="evidence" value="ECO:0007669"/>
    <property type="project" value="UniProtKB-KW"/>
</dbReference>
<evidence type="ECO:0000313" key="2">
    <source>
        <dbReference type="EMBL" id="OMD40621.1"/>
    </source>
</evidence>
<dbReference type="Proteomes" id="UP000187158">
    <property type="component" value="Unassembled WGS sequence"/>
</dbReference>
<gene>
    <name evidence="2" type="ORF">BSO21_00750</name>
</gene>
<dbReference type="Gene3D" id="3.40.50.1820">
    <property type="entry name" value="alpha/beta hydrolase"/>
    <property type="match status" value="1"/>
</dbReference>
<dbReference type="PANTHER" id="PTHR43798:SF6">
    <property type="entry name" value="HYDROLASE, PUTATIVE (AFU_ORTHOLOGUE AFUA_4G13070)-RELATED"/>
    <property type="match status" value="1"/>
</dbReference>
<comment type="caution">
    <text evidence="2">The sequence shown here is derived from an EMBL/GenBank/DDBJ whole genome shotgun (WGS) entry which is preliminary data.</text>
</comment>
<proteinExistence type="predicted"/>
<evidence type="ECO:0000313" key="3">
    <source>
        <dbReference type="Proteomes" id="UP000187158"/>
    </source>
</evidence>
<dbReference type="SUPFAM" id="SSF53474">
    <property type="entry name" value="alpha/beta-Hydrolases"/>
    <property type="match status" value="1"/>
</dbReference>
<protein>
    <submittedName>
        <fullName evidence="2">2-hydroxy-6-oxo-6-phenylhexa-2,4-dienoate hydrolase</fullName>
    </submittedName>
</protein>
<keyword evidence="2" id="KW-0378">Hydrolase</keyword>
<dbReference type="Pfam" id="PF00561">
    <property type="entry name" value="Abhydrolase_1"/>
    <property type="match status" value="1"/>
</dbReference>
<feature type="domain" description="AB hydrolase-1" evidence="1">
    <location>
        <begin position="13"/>
        <end position="248"/>
    </location>
</feature>
<keyword evidence="3" id="KW-1185">Reference proteome</keyword>
<dbReference type="InterPro" id="IPR050266">
    <property type="entry name" value="AB_hydrolase_sf"/>
</dbReference>
<dbReference type="InterPro" id="IPR029058">
    <property type="entry name" value="AB_hydrolase_fold"/>
</dbReference>
<organism evidence="2 3">
    <name type="scientific">Paenibacillus odorifer</name>
    <dbReference type="NCBI Taxonomy" id="189426"/>
    <lineage>
        <taxon>Bacteria</taxon>
        <taxon>Bacillati</taxon>
        <taxon>Bacillota</taxon>
        <taxon>Bacilli</taxon>
        <taxon>Bacillales</taxon>
        <taxon>Paenibacillaceae</taxon>
        <taxon>Paenibacillus</taxon>
    </lineage>
</organism>
<evidence type="ECO:0000259" key="1">
    <source>
        <dbReference type="Pfam" id="PF00561"/>
    </source>
</evidence>
<accession>A0ABX3GYM1</accession>
<name>A0ABX3GYM1_9BACL</name>
<dbReference type="InterPro" id="IPR000073">
    <property type="entry name" value="AB_hydrolase_1"/>
</dbReference>
<dbReference type="EMBL" id="MPVP01000002">
    <property type="protein sequence ID" value="OMD40621.1"/>
    <property type="molecule type" value="Genomic_DNA"/>
</dbReference>
<sequence>MVINCKIVGEGFPVVILHGWSLDHSVMSGCLEPNFVKRQGWKRIYIDLPGMGASKAQAKIRNSDDMLQAVLDFITLQIPDEPFLIFGYSYGGLIARGVAHYLQKDVRGMLLIAPVIVSEPSKRNLPEKRVIKADSSLLSRLPLEDASEFAAVSVIQGEEEWVRFNREILLPSRKADHSFLTQVRNNGYGFTFEMDTDTTINEYPVLIITGRHDHIVGYKDAWGILDEYPNGAFSLLDLAGHHLQIEQPNIFNALVNNWLDELESGYINC</sequence>